<protein>
    <submittedName>
        <fullName evidence="1">Uncharacterized protein</fullName>
    </submittedName>
</protein>
<evidence type="ECO:0000313" key="2">
    <source>
        <dbReference type="Proteomes" id="UP001148737"/>
    </source>
</evidence>
<keyword evidence="2" id="KW-1185">Reference proteome</keyword>
<dbReference type="Proteomes" id="UP001148737">
    <property type="component" value="Unassembled WGS sequence"/>
</dbReference>
<reference evidence="1" key="1">
    <citation type="submission" date="2022-07" db="EMBL/GenBank/DDBJ databases">
        <title>Genome Sequence of Lecanicillium saksenae.</title>
        <authorList>
            <person name="Buettner E."/>
        </authorList>
    </citation>
    <scope>NUCLEOTIDE SEQUENCE</scope>
    <source>
        <strain evidence="1">VT-O1</strain>
    </source>
</reference>
<gene>
    <name evidence="1" type="ORF">NLG97_g1864</name>
</gene>
<accession>A0ACC1R5U9</accession>
<proteinExistence type="predicted"/>
<evidence type="ECO:0000313" key="1">
    <source>
        <dbReference type="EMBL" id="KAJ3497488.1"/>
    </source>
</evidence>
<comment type="caution">
    <text evidence="1">The sequence shown here is derived from an EMBL/GenBank/DDBJ whole genome shotgun (WGS) entry which is preliminary data.</text>
</comment>
<name>A0ACC1R5U9_9HYPO</name>
<organism evidence="1 2">
    <name type="scientific">Lecanicillium saksenae</name>
    <dbReference type="NCBI Taxonomy" id="468837"/>
    <lineage>
        <taxon>Eukaryota</taxon>
        <taxon>Fungi</taxon>
        <taxon>Dikarya</taxon>
        <taxon>Ascomycota</taxon>
        <taxon>Pezizomycotina</taxon>
        <taxon>Sordariomycetes</taxon>
        <taxon>Hypocreomycetidae</taxon>
        <taxon>Hypocreales</taxon>
        <taxon>Cordycipitaceae</taxon>
        <taxon>Lecanicillium</taxon>
    </lineage>
</organism>
<sequence length="546" mass="61411">MPSDERTDGSAVDDADSRETEFGPPQRKHTLHNYNSFPSYNTVQHETSDGYETTQYTAAGGKIQIRVLGPDLLRGLLMMLMAMDHLTMALRSWEHGQGRINEQDGLVVEQWNRPVAYTIRSLTHLCAPGFMLLLGMGVVYLGNSRKKQGWSSLRLLRYFALRMVVLVLVMLVHGLVLTGGNAWFLNIVLFALAVNYFLTGAIWLAVYEAENKLTLALTRVFATEESGCDNDSDSDAEQPLLLAGRPQMSAAEVRATNISQRVLHLSLVVLSLLTIFWNIWLSENHGQCVVEQSESTPNLVSTMKNSSEDADQQLEKYWWLHIWLWQVVGRGVMSGFPPLAWLSFAVIGVLYGRLVIGSSRVKHGLISHVGVGLIFTLIFVLTRLLNFGNLSGNCLQTPENKAHPNRNQYLVSAAAFFYTIKYPPDVAFWAFTLAGNFFLLAGLRQIPTNFAKKWLAIMLDFGTTALFFYVVHFPVVFLVGGNMCALFGHPTDKKSPEVLPFSDKVIDNAFAFFGIWGLCLLIMWPLCRWYSKFKFGKPSDSLWRIF</sequence>
<dbReference type="EMBL" id="JANAKD010000108">
    <property type="protein sequence ID" value="KAJ3497488.1"/>
    <property type="molecule type" value="Genomic_DNA"/>
</dbReference>